<dbReference type="EMBL" id="GBRH01196771">
    <property type="protein sequence ID" value="JAE01125.1"/>
    <property type="molecule type" value="Transcribed_RNA"/>
</dbReference>
<proteinExistence type="predicted"/>
<reference evidence="1" key="1">
    <citation type="submission" date="2014-09" db="EMBL/GenBank/DDBJ databases">
        <authorList>
            <person name="Magalhaes I.L.F."/>
            <person name="Oliveira U."/>
            <person name="Santos F.R."/>
            <person name="Vidigal T.H.D.A."/>
            <person name="Brescovit A.D."/>
            <person name="Santos A.J."/>
        </authorList>
    </citation>
    <scope>NUCLEOTIDE SEQUENCE</scope>
    <source>
        <tissue evidence="1">Shoot tissue taken approximately 20 cm above the soil surface</tissue>
    </source>
</reference>
<name>A0A0A9EKA1_ARUDO</name>
<reference evidence="1" key="2">
    <citation type="journal article" date="2015" name="Data Brief">
        <title>Shoot transcriptome of the giant reed, Arundo donax.</title>
        <authorList>
            <person name="Barrero R.A."/>
            <person name="Guerrero F.D."/>
            <person name="Moolhuijzen P."/>
            <person name="Goolsby J.A."/>
            <person name="Tidwell J."/>
            <person name="Bellgard S.E."/>
            <person name="Bellgard M.I."/>
        </authorList>
    </citation>
    <scope>NUCLEOTIDE SEQUENCE</scope>
    <source>
        <tissue evidence="1">Shoot tissue taken approximately 20 cm above the soil surface</tissue>
    </source>
</reference>
<protein>
    <submittedName>
        <fullName evidence="1">Uncharacterized protein</fullName>
    </submittedName>
</protein>
<evidence type="ECO:0000313" key="1">
    <source>
        <dbReference type="EMBL" id="JAE01125.1"/>
    </source>
</evidence>
<sequence length="11" mass="1039">MSAGGVQECAS</sequence>
<organism evidence="1">
    <name type="scientific">Arundo donax</name>
    <name type="common">Giant reed</name>
    <name type="synonym">Donax arundinaceus</name>
    <dbReference type="NCBI Taxonomy" id="35708"/>
    <lineage>
        <taxon>Eukaryota</taxon>
        <taxon>Viridiplantae</taxon>
        <taxon>Streptophyta</taxon>
        <taxon>Embryophyta</taxon>
        <taxon>Tracheophyta</taxon>
        <taxon>Spermatophyta</taxon>
        <taxon>Magnoliopsida</taxon>
        <taxon>Liliopsida</taxon>
        <taxon>Poales</taxon>
        <taxon>Poaceae</taxon>
        <taxon>PACMAD clade</taxon>
        <taxon>Arundinoideae</taxon>
        <taxon>Arundineae</taxon>
        <taxon>Arundo</taxon>
    </lineage>
</organism>
<accession>A0A0A9EKA1</accession>